<comment type="caution">
    <text evidence="1">The sequence shown here is derived from an EMBL/GenBank/DDBJ whole genome shotgun (WGS) entry which is preliminary data.</text>
</comment>
<dbReference type="EMBL" id="JARK01001436">
    <property type="protein sequence ID" value="EYC02441.1"/>
    <property type="molecule type" value="Genomic_DNA"/>
</dbReference>
<proteinExistence type="predicted"/>
<evidence type="ECO:0000313" key="1">
    <source>
        <dbReference type="EMBL" id="EYC02441.1"/>
    </source>
</evidence>
<reference evidence="2" key="1">
    <citation type="journal article" date="2015" name="Nat. Genet.">
        <title>The genome and transcriptome of the zoonotic hookworm Ancylostoma ceylanicum identify infection-specific gene families.</title>
        <authorList>
            <person name="Schwarz E.M."/>
            <person name="Hu Y."/>
            <person name="Antoshechkin I."/>
            <person name="Miller M.M."/>
            <person name="Sternberg P.W."/>
            <person name="Aroian R.V."/>
        </authorList>
    </citation>
    <scope>NUCLEOTIDE SEQUENCE</scope>
    <source>
        <strain evidence="2">HY135</strain>
    </source>
</reference>
<dbReference type="Proteomes" id="UP000024635">
    <property type="component" value="Unassembled WGS sequence"/>
</dbReference>
<organism evidence="1 2">
    <name type="scientific">Ancylostoma ceylanicum</name>
    <dbReference type="NCBI Taxonomy" id="53326"/>
    <lineage>
        <taxon>Eukaryota</taxon>
        <taxon>Metazoa</taxon>
        <taxon>Ecdysozoa</taxon>
        <taxon>Nematoda</taxon>
        <taxon>Chromadorea</taxon>
        <taxon>Rhabditida</taxon>
        <taxon>Rhabditina</taxon>
        <taxon>Rhabditomorpha</taxon>
        <taxon>Strongyloidea</taxon>
        <taxon>Ancylostomatidae</taxon>
        <taxon>Ancylostomatinae</taxon>
        <taxon>Ancylostoma</taxon>
    </lineage>
</organism>
<gene>
    <name evidence="1" type="primary">Acey_s0100.g3305</name>
    <name evidence="1" type="ORF">Y032_0100g3305</name>
</gene>
<name>A0A016TIA4_9BILA</name>
<accession>A0A016TIA4</accession>
<dbReference type="AlphaFoldDB" id="A0A016TIA4"/>
<sequence>MLLPTHSTSCALAVSHNSGTGCGGSCMRIFPAMVLCDSPLACDPICYNKKHVLEVIALDLSTCLRSL</sequence>
<protein>
    <submittedName>
        <fullName evidence="1">Uncharacterized protein</fullName>
    </submittedName>
</protein>
<keyword evidence="2" id="KW-1185">Reference proteome</keyword>
<evidence type="ECO:0000313" key="2">
    <source>
        <dbReference type="Proteomes" id="UP000024635"/>
    </source>
</evidence>